<dbReference type="EMBL" id="CAJOBC010000945">
    <property type="protein sequence ID" value="CAF3641245.1"/>
    <property type="molecule type" value="Genomic_DNA"/>
</dbReference>
<evidence type="ECO:0000313" key="13">
    <source>
        <dbReference type="Proteomes" id="UP000663829"/>
    </source>
</evidence>
<dbReference type="SUPFAM" id="SSF56112">
    <property type="entry name" value="Protein kinase-like (PK-like)"/>
    <property type="match status" value="1"/>
</dbReference>
<dbReference type="EMBL" id="CAJOBA010004528">
    <property type="protein sequence ID" value="CAF3715658.1"/>
    <property type="molecule type" value="Genomic_DNA"/>
</dbReference>
<dbReference type="PANTHER" id="PTHR24058:SF112">
    <property type="entry name" value="DUAL SPECIFICITY TYROSINE-PHOSPHORYLATION-REGULATED KINASE 3 HOMOLOG-RELATED"/>
    <property type="match status" value="1"/>
</dbReference>
<dbReference type="Pfam" id="PF00069">
    <property type="entry name" value="Pkinase"/>
    <property type="match status" value="1"/>
</dbReference>
<feature type="domain" description="Protein kinase" evidence="8">
    <location>
        <begin position="1"/>
        <end position="135"/>
    </location>
</feature>
<gene>
    <name evidence="9" type="ORF">GPM918_LOCUS6202</name>
    <name evidence="10" type="ORF">OVA965_LOCUS11610</name>
    <name evidence="11" type="ORF">SRO942_LOCUS6202</name>
    <name evidence="12" type="ORF">TMI583_LOCUS11614</name>
</gene>
<dbReference type="PROSITE" id="PS50011">
    <property type="entry name" value="PROTEIN_KINASE_DOM"/>
    <property type="match status" value="1"/>
</dbReference>
<comment type="caution">
    <text evidence="9">The sequence shown here is derived from an EMBL/GenBank/DDBJ whole genome shotgun (WGS) entry which is preliminary data.</text>
</comment>
<evidence type="ECO:0000313" key="12">
    <source>
        <dbReference type="EMBL" id="CAF3715658.1"/>
    </source>
</evidence>
<dbReference type="Proteomes" id="UP000677228">
    <property type="component" value="Unassembled WGS sequence"/>
</dbReference>
<evidence type="ECO:0000256" key="5">
    <source>
        <dbReference type="ARBA" id="ARBA00022840"/>
    </source>
</evidence>
<dbReference type="PANTHER" id="PTHR24058">
    <property type="entry name" value="DUAL SPECIFICITY PROTEIN KINASE"/>
    <property type="match status" value="1"/>
</dbReference>
<dbReference type="InterPro" id="IPR011009">
    <property type="entry name" value="Kinase-like_dom_sf"/>
</dbReference>
<keyword evidence="13" id="KW-1185">Reference proteome</keyword>
<evidence type="ECO:0000313" key="11">
    <source>
        <dbReference type="EMBL" id="CAF3641245.1"/>
    </source>
</evidence>
<evidence type="ECO:0000313" key="9">
    <source>
        <dbReference type="EMBL" id="CAF0853531.1"/>
    </source>
</evidence>
<dbReference type="GO" id="GO:0005524">
    <property type="term" value="F:ATP binding"/>
    <property type="evidence" value="ECO:0007669"/>
    <property type="project" value="UniProtKB-KW"/>
</dbReference>
<dbReference type="EMBL" id="CAJNOQ010000945">
    <property type="protein sequence ID" value="CAF0853531.1"/>
    <property type="molecule type" value="Genomic_DNA"/>
</dbReference>
<evidence type="ECO:0000256" key="2">
    <source>
        <dbReference type="ARBA" id="ARBA00022679"/>
    </source>
</evidence>
<dbReference type="GO" id="GO:0004674">
    <property type="term" value="F:protein serine/threonine kinase activity"/>
    <property type="evidence" value="ECO:0007669"/>
    <property type="project" value="UniProtKB-KW"/>
</dbReference>
<keyword evidence="2" id="KW-0808">Transferase</keyword>
<keyword evidence="5" id="KW-0067">ATP-binding</keyword>
<feature type="chain" id="PRO_5044131837" description="Protein kinase domain-containing protein" evidence="7">
    <location>
        <begin position="19"/>
        <end position="236"/>
    </location>
</feature>
<dbReference type="EMBL" id="CAJNOK010004523">
    <property type="protein sequence ID" value="CAF0940456.1"/>
    <property type="molecule type" value="Genomic_DNA"/>
</dbReference>
<evidence type="ECO:0000256" key="7">
    <source>
        <dbReference type="SAM" id="SignalP"/>
    </source>
</evidence>
<evidence type="ECO:0000313" key="10">
    <source>
        <dbReference type="EMBL" id="CAF0940456.1"/>
    </source>
</evidence>
<keyword evidence="4" id="KW-0418">Kinase</keyword>
<keyword evidence="7" id="KW-0732">Signal</keyword>
<evidence type="ECO:0000256" key="4">
    <source>
        <dbReference type="ARBA" id="ARBA00022777"/>
    </source>
</evidence>
<sequence>MAIDMWSLGCILSELLTGMPLFPGEDESDQLSCIIEIIGMPSQKLLDSSKRARNFVSSKGHPRYCTLTTLPDGTTTLQGSRSKRGKHRGPPATKDWSQALKNCDDPSFIDFLKRCLEWDPTLRMTPPQALRHSWLRRRLPKPPAEPAPTNRPSAVLRHHHHHIIPAHQQQTSNGQTSVAGRTNSGSGVNGGGTYTSHHHLYHTTNNTLSKAFPSTTELNRHQKLPHIGQPLNAILD</sequence>
<reference evidence="9" key="1">
    <citation type="submission" date="2021-02" db="EMBL/GenBank/DDBJ databases">
        <authorList>
            <person name="Nowell W R."/>
        </authorList>
    </citation>
    <scope>NUCLEOTIDE SEQUENCE</scope>
</reference>
<feature type="region of interest" description="Disordered" evidence="6">
    <location>
        <begin position="166"/>
        <end position="191"/>
    </location>
</feature>
<dbReference type="GO" id="GO:0005856">
    <property type="term" value="C:cytoskeleton"/>
    <property type="evidence" value="ECO:0007669"/>
    <property type="project" value="TreeGrafter"/>
</dbReference>
<feature type="region of interest" description="Disordered" evidence="6">
    <location>
        <begin position="71"/>
        <end position="99"/>
    </location>
</feature>
<dbReference type="Proteomes" id="UP000682733">
    <property type="component" value="Unassembled WGS sequence"/>
</dbReference>
<keyword evidence="3" id="KW-0547">Nucleotide-binding</keyword>
<evidence type="ECO:0000256" key="6">
    <source>
        <dbReference type="SAM" id="MobiDB-lite"/>
    </source>
</evidence>
<evidence type="ECO:0000256" key="1">
    <source>
        <dbReference type="ARBA" id="ARBA00022527"/>
    </source>
</evidence>
<name>A0A813WDN5_9BILA</name>
<dbReference type="InterPro" id="IPR050494">
    <property type="entry name" value="Ser_Thr_dual-spec_kinase"/>
</dbReference>
<dbReference type="GO" id="GO:0005634">
    <property type="term" value="C:nucleus"/>
    <property type="evidence" value="ECO:0007669"/>
    <property type="project" value="TreeGrafter"/>
</dbReference>
<dbReference type="Proteomes" id="UP000681722">
    <property type="component" value="Unassembled WGS sequence"/>
</dbReference>
<evidence type="ECO:0000256" key="3">
    <source>
        <dbReference type="ARBA" id="ARBA00022741"/>
    </source>
</evidence>
<dbReference type="GO" id="GO:0005737">
    <property type="term" value="C:cytoplasm"/>
    <property type="evidence" value="ECO:0007669"/>
    <property type="project" value="TreeGrafter"/>
</dbReference>
<keyword evidence="1" id="KW-0723">Serine/threonine-protein kinase</keyword>
<organism evidence="9 13">
    <name type="scientific">Didymodactylos carnosus</name>
    <dbReference type="NCBI Taxonomy" id="1234261"/>
    <lineage>
        <taxon>Eukaryota</taxon>
        <taxon>Metazoa</taxon>
        <taxon>Spiralia</taxon>
        <taxon>Gnathifera</taxon>
        <taxon>Rotifera</taxon>
        <taxon>Eurotatoria</taxon>
        <taxon>Bdelloidea</taxon>
        <taxon>Philodinida</taxon>
        <taxon>Philodinidae</taxon>
        <taxon>Didymodactylos</taxon>
    </lineage>
</organism>
<proteinExistence type="predicted"/>
<dbReference type="AlphaFoldDB" id="A0A813WDN5"/>
<dbReference type="Proteomes" id="UP000663829">
    <property type="component" value="Unassembled WGS sequence"/>
</dbReference>
<feature type="compositionally biased region" description="Polar residues" evidence="6">
    <location>
        <begin position="167"/>
        <end position="179"/>
    </location>
</feature>
<accession>A0A813WDN5</accession>
<dbReference type="InterPro" id="IPR000719">
    <property type="entry name" value="Prot_kinase_dom"/>
</dbReference>
<dbReference type="Gene3D" id="1.10.510.10">
    <property type="entry name" value="Transferase(Phosphotransferase) domain 1"/>
    <property type="match status" value="1"/>
</dbReference>
<protein>
    <recommendedName>
        <fullName evidence="8">Protein kinase domain-containing protein</fullName>
    </recommendedName>
</protein>
<dbReference type="OrthoDB" id="9332038at2759"/>
<evidence type="ECO:0000259" key="8">
    <source>
        <dbReference type="PROSITE" id="PS50011"/>
    </source>
</evidence>
<feature type="signal peptide" evidence="7">
    <location>
        <begin position="1"/>
        <end position="18"/>
    </location>
</feature>